<dbReference type="AlphaFoldDB" id="A0AAV6V436"/>
<proteinExistence type="predicted"/>
<dbReference type="PROSITE" id="PS51269">
    <property type="entry name" value="COMM"/>
    <property type="match status" value="1"/>
</dbReference>
<evidence type="ECO:0000259" key="1">
    <source>
        <dbReference type="PROSITE" id="PS51269"/>
    </source>
</evidence>
<evidence type="ECO:0000313" key="3">
    <source>
        <dbReference type="Proteomes" id="UP000827092"/>
    </source>
</evidence>
<accession>A0AAV6V436</accession>
<gene>
    <name evidence="2" type="ORF">JTE90_022013</name>
</gene>
<dbReference type="Pfam" id="PF20923">
    <property type="entry name" value="COMMD9_HN"/>
    <property type="match status" value="1"/>
</dbReference>
<reference evidence="2 3" key="1">
    <citation type="journal article" date="2022" name="Nat. Ecol. Evol.">
        <title>A masculinizing supergene underlies an exaggerated male reproductive morph in a spider.</title>
        <authorList>
            <person name="Hendrickx F."/>
            <person name="De Corte Z."/>
            <person name="Sonet G."/>
            <person name="Van Belleghem S.M."/>
            <person name="Kostlbacher S."/>
            <person name="Vangestel C."/>
        </authorList>
    </citation>
    <scope>NUCLEOTIDE SEQUENCE [LARGE SCALE GENOMIC DNA]</scope>
    <source>
        <strain evidence="2">W744_W776</strain>
    </source>
</reference>
<dbReference type="InterPro" id="IPR037360">
    <property type="entry name" value="COMMD9"/>
</dbReference>
<keyword evidence="3" id="KW-1185">Reference proteome</keyword>
<protein>
    <recommendedName>
        <fullName evidence="1">COMM domain-containing protein</fullName>
    </recommendedName>
</protein>
<feature type="domain" description="COMM" evidence="1">
    <location>
        <begin position="123"/>
        <end position="197"/>
    </location>
</feature>
<dbReference type="Pfam" id="PF07258">
    <property type="entry name" value="COMM_domain"/>
    <property type="match status" value="1"/>
</dbReference>
<organism evidence="2 3">
    <name type="scientific">Oedothorax gibbosus</name>
    <dbReference type="NCBI Taxonomy" id="931172"/>
    <lineage>
        <taxon>Eukaryota</taxon>
        <taxon>Metazoa</taxon>
        <taxon>Ecdysozoa</taxon>
        <taxon>Arthropoda</taxon>
        <taxon>Chelicerata</taxon>
        <taxon>Arachnida</taxon>
        <taxon>Araneae</taxon>
        <taxon>Araneomorphae</taxon>
        <taxon>Entelegynae</taxon>
        <taxon>Araneoidea</taxon>
        <taxon>Linyphiidae</taxon>
        <taxon>Erigoninae</taxon>
        <taxon>Oedothorax</taxon>
    </lineage>
</organism>
<dbReference type="Proteomes" id="UP000827092">
    <property type="component" value="Unassembled WGS sequence"/>
</dbReference>
<dbReference type="InterPro" id="IPR017920">
    <property type="entry name" value="COMM"/>
</dbReference>
<dbReference type="EMBL" id="JAFNEN010000185">
    <property type="protein sequence ID" value="KAG8190366.1"/>
    <property type="molecule type" value="Genomic_DNA"/>
</dbReference>
<dbReference type="InterPro" id="IPR048676">
    <property type="entry name" value="COMMD9_N"/>
</dbReference>
<evidence type="ECO:0000313" key="2">
    <source>
        <dbReference type="EMBL" id="KAG8190366.1"/>
    </source>
</evidence>
<comment type="caution">
    <text evidence="2">The sequence shown here is derived from an EMBL/GenBank/DDBJ whole genome shotgun (WGS) entry which is preliminary data.</text>
</comment>
<dbReference type="PANTHER" id="PTHR15663">
    <property type="entry name" value="COMM DOMAIN-CONTAINING PROTEIN 9"/>
    <property type="match status" value="1"/>
</dbReference>
<name>A0AAV6V436_9ARAC</name>
<dbReference type="PANTHER" id="PTHR15663:SF4">
    <property type="entry name" value="COMM DOMAIN-CONTAINING PROTEIN 9"/>
    <property type="match status" value="1"/>
</dbReference>
<sequence length="199" mass="22435">MAQHQINFEAFLLLLKASSKQQVVEICQDAFKHREKEITPNLVLKSVAEKLGVGIAEASQLTTNLGILIKVVLFHGHSTLESVFSLFPEDFHKNLRDLLSKIIIENYLAWKSSAVSDSVSMPKLTEFDWRVDLKMASGKVARMSEPTCILHLKIHDPSLPEHHTDRLQTLNIELSKEKLDTMLNGLGRIRDQLSAVAKK</sequence>